<dbReference type="EMBL" id="QUMO01000003">
    <property type="protein sequence ID" value="REF85982.1"/>
    <property type="molecule type" value="Genomic_DNA"/>
</dbReference>
<dbReference type="OrthoDB" id="9786661at2"/>
<dbReference type="InterPro" id="IPR050226">
    <property type="entry name" value="NagZ_Beta-hexosaminidase"/>
</dbReference>
<feature type="domain" description="Glycoside hydrolase family 3 N-terminal" evidence="6">
    <location>
        <begin position="15"/>
        <end position="292"/>
    </location>
</feature>
<dbReference type="AlphaFoldDB" id="A0A3D9YYL9"/>
<evidence type="ECO:0000313" key="7">
    <source>
        <dbReference type="EMBL" id="REF85982.1"/>
    </source>
</evidence>
<dbReference type="Gene3D" id="3.20.20.300">
    <property type="entry name" value="Glycoside hydrolase, family 3, N-terminal domain"/>
    <property type="match status" value="1"/>
</dbReference>
<dbReference type="GO" id="GO:0005975">
    <property type="term" value="P:carbohydrate metabolic process"/>
    <property type="evidence" value="ECO:0007669"/>
    <property type="project" value="InterPro"/>
</dbReference>
<keyword evidence="5" id="KW-0326">Glycosidase</keyword>
<evidence type="ECO:0000259" key="6">
    <source>
        <dbReference type="Pfam" id="PF00933"/>
    </source>
</evidence>
<gene>
    <name evidence="7" type="ORF">DES32_2023</name>
</gene>
<evidence type="ECO:0000256" key="2">
    <source>
        <dbReference type="ARBA" id="ARBA00005336"/>
    </source>
</evidence>
<organism evidence="7 8">
    <name type="scientific">Methylovirgula ligni</name>
    <dbReference type="NCBI Taxonomy" id="569860"/>
    <lineage>
        <taxon>Bacteria</taxon>
        <taxon>Pseudomonadati</taxon>
        <taxon>Pseudomonadota</taxon>
        <taxon>Alphaproteobacteria</taxon>
        <taxon>Hyphomicrobiales</taxon>
        <taxon>Beijerinckiaceae</taxon>
        <taxon>Methylovirgula</taxon>
    </lineage>
</organism>
<dbReference type="PANTHER" id="PTHR30480:SF13">
    <property type="entry name" value="BETA-HEXOSAMINIDASE"/>
    <property type="match status" value="1"/>
</dbReference>
<dbReference type="EC" id="3.2.1.52" evidence="3"/>
<dbReference type="PANTHER" id="PTHR30480">
    <property type="entry name" value="BETA-HEXOSAMINIDASE-RELATED"/>
    <property type="match status" value="1"/>
</dbReference>
<dbReference type="SUPFAM" id="SSF51445">
    <property type="entry name" value="(Trans)glycosidases"/>
    <property type="match status" value="1"/>
</dbReference>
<evidence type="ECO:0000256" key="5">
    <source>
        <dbReference type="ARBA" id="ARBA00023295"/>
    </source>
</evidence>
<protein>
    <recommendedName>
        <fullName evidence="3">beta-N-acetylhexosaminidase</fullName>
        <ecNumber evidence="3">3.2.1.52</ecNumber>
    </recommendedName>
</protein>
<dbReference type="InterPro" id="IPR036962">
    <property type="entry name" value="Glyco_hydro_3_N_sf"/>
</dbReference>
<evidence type="ECO:0000256" key="1">
    <source>
        <dbReference type="ARBA" id="ARBA00001231"/>
    </source>
</evidence>
<keyword evidence="4" id="KW-0378">Hydrolase</keyword>
<dbReference type="GO" id="GO:0004563">
    <property type="term" value="F:beta-N-acetylhexosaminidase activity"/>
    <property type="evidence" value="ECO:0007669"/>
    <property type="project" value="UniProtKB-EC"/>
</dbReference>
<accession>A0A3D9YYL9</accession>
<keyword evidence="8" id="KW-1185">Reference proteome</keyword>
<sequence length="335" mass="35858">MSRAFICGCQGTELTQEERDFLRASDPFGLILFKRNVETPAQVRALIADFRACVGRDAAVLVDQEGGRVQRLGPPHWRAYPAAARFGALDLPLPEREALVRRAATLLGQDLRALGFTVDCAPVLDVPVRGAHDVIGDRAYSRDPESVARLGRAAALGLADAGILPIMKHIPGHGRAGVDSHLQLPGVDAPLDLLRETDFYPFKANADLPAAMSAHVVYRALDPERPGTLSPVVIRYIREDIGFRGLLFSDDLSMQALSGTLRERADAAFAAGIDLALHCNGNLAEAEAVAEAAPLLEGDALTRAARAASWRGEPVAPFDPVEAWAEIEALLAIGA</sequence>
<name>A0A3D9YYL9_9HYPH</name>
<comment type="caution">
    <text evidence="7">The sequence shown here is derived from an EMBL/GenBank/DDBJ whole genome shotgun (WGS) entry which is preliminary data.</text>
</comment>
<proteinExistence type="inferred from homology"/>
<dbReference type="GO" id="GO:0009254">
    <property type="term" value="P:peptidoglycan turnover"/>
    <property type="evidence" value="ECO:0007669"/>
    <property type="project" value="TreeGrafter"/>
</dbReference>
<dbReference type="RefSeq" id="WP_115836575.1">
    <property type="nucleotide sequence ID" value="NZ_CP025086.1"/>
</dbReference>
<dbReference type="InterPro" id="IPR017853">
    <property type="entry name" value="GH"/>
</dbReference>
<comment type="catalytic activity">
    <reaction evidence="1">
        <text>Hydrolysis of terminal non-reducing N-acetyl-D-hexosamine residues in N-acetyl-beta-D-hexosaminides.</text>
        <dbReference type="EC" id="3.2.1.52"/>
    </reaction>
</comment>
<evidence type="ECO:0000313" key="8">
    <source>
        <dbReference type="Proteomes" id="UP000256900"/>
    </source>
</evidence>
<dbReference type="InterPro" id="IPR001764">
    <property type="entry name" value="Glyco_hydro_3_N"/>
</dbReference>
<reference evidence="7 8" key="1">
    <citation type="submission" date="2018-08" db="EMBL/GenBank/DDBJ databases">
        <title>Genomic Encyclopedia of Type Strains, Phase IV (KMG-IV): sequencing the most valuable type-strain genomes for metagenomic binning, comparative biology and taxonomic classification.</title>
        <authorList>
            <person name="Goeker M."/>
        </authorList>
    </citation>
    <scope>NUCLEOTIDE SEQUENCE [LARGE SCALE GENOMIC DNA]</scope>
    <source>
        <strain evidence="7 8">BW863</strain>
    </source>
</reference>
<dbReference type="NCBIfam" id="NF003740">
    <property type="entry name" value="PRK05337.1"/>
    <property type="match status" value="1"/>
</dbReference>
<dbReference type="Proteomes" id="UP000256900">
    <property type="component" value="Unassembled WGS sequence"/>
</dbReference>
<dbReference type="Pfam" id="PF00933">
    <property type="entry name" value="Glyco_hydro_3"/>
    <property type="match status" value="1"/>
</dbReference>
<evidence type="ECO:0000256" key="4">
    <source>
        <dbReference type="ARBA" id="ARBA00022801"/>
    </source>
</evidence>
<evidence type="ECO:0000256" key="3">
    <source>
        <dbReference type="ARBA" id="ARBA00012663"/>
    </source>
</evidence>
<comment type="similarity">
    <text evidence="2">Belongs to the glycosyl hydrolase 3 family.</text>
</comment>